<accession>A2C0W4</accession>
<dbReference type="eggNOG" id="COG1324">
    <property type="taxonomic scope" value="Bacteria"/>
</dbReference>
<dbReference type="PANTHER" id="PTHR23419">
    <property type="entry name" value="DIVALENT CATION TOLERANCE CUTA-RELATED"/>
    <property type="match status" value="1"/>
</dbReference>
<dbReference type="Proteomes" id="UP000002592">
    <property type="component" value="Chromosome"/>
</dbReference>
<evidence type="ECO:0000313" key="3">
    <source>
        <dbReference type="Proteomes" id="UP000002592"/>
    </source>
</evidence>
<protein>
    <submittedName>
        <fullName evidence="2">CutA1 divalent ion tolerance protein</fullName>
    </submittedName>
</protein>
<reference evidence="3" key="1">
    <citation type="journal article" date="2007" name="PLoS Genet.">
        <title>Patterns and implications of gene gain and loss in the evolution of Prochlorococcus.</title>
        <authorList>
            <person name="Kettler G.C."/>
            <person name="Martiny A.C."/>
            <person name="Huang K."/>
            <person name="Zucker J."/>
            <person name="Coleman M.L."/>
            <person name="Rodrigue S."/>
            <person name="Chen F."/>
            <person name="Lapidus A."/>
            <person name="Ferriera S."/>
            <person name="Johnson J."/>
            <person name="Steglich C."/>
            <person name="Church G.M."/>
            <person name="Richardson P."/>
            <person name="Chisholm S.W."/>
        </authorList>
    </citation>
    <scope>NUCLEOTIDE SEQUENCE [LARGE SCALE GENOMIC DNA]</scope>
    <source>
        <strain evidence="3">NATL1A</strain>
    </source>
</reference>
<dbReference type="EMBL" id="CP000553">
    <property type="protein sequence ID" value="ABM75124.1"/>
    <property type="molecule type" value="Genomic_DNA"/>
</dbReference>
<dbReference type="SUPFAM" id="SSF54913">
    <property type="entry name" value="GlnB-like"/>
    <property type="match status" value="1"/>
</dbReference>
<dbReference type="GO" id="GO:0010038">
    <property type="term" value="P:response to metal ion"/>
    <property type="evidence" value="ECO:0007669"/>
    <property type="project" value="InterPro"/>
</dbReference>
<organism evidence="2 3">
    <name type="scientific">Prochlorococcus marinus (strain NATL1A)</name>
    <dbReference type="NCBI Taxonomy" id="167555"/>
    <lineage>
        <taxon>Bacteria</taxon>
        <taxon>Bacillati</taxon>
        <taxon>Cyanobacteriota</taxon>
        <taxon>Cyanophyceae</taxon>
        <taxon>Synechococcales</taxon>
        <taxon>Prochlorococcaceae</taxon>
        <taxon>Prochlorococcus</taxon>
    </lineage>
</organism>
<sequence>MSLSGFNQEIYLVITTEVDKKNASKLANLLLREKLIPCVTFKNIESHFWWEGNINQSQEVQLMIKCKKENLDNVCNKISELHSYEIPEIIYFRVSANKNYHHWMNSI</sequence>
<comment type="similarity">
    <text evidence="1">Belongs to the CutA family.</text>
</comment>
<dbReference type="KEGG" id="pme:NATL1_05621"/>
<dbReference type="AlphaFoldDB" id="A2C0W4"/>
<dbReference type="Pfam" id="PF03091">
    <property type="entry name" value="CutA1"/>
    <property type="match status" value="1"/>
</dbReference>
<dbReference type="HOGENOM" id="CLU_098807_2_0_3"/>
<dbReference type="Gene3D" id="3.30.70.120">
    <property type="match status" value="1"/>
</dbReference>
<dbReference type="InterPro" id="IPR011322">
    <property type="entry name" value="N-reg_PII-like_a/b"/>
</dbReference>
<dbReference type="InterPro" id="IPR015867">
    <property type="entry name" value="N-reg_PII/ATP_PRibTrfase_C"/>
</dbReference>
<proteinExistence type="inferred from homology"/>
<evidence type="ECO:0000256" key="1">
    <source>
        <dbReference type="ARBA" id="ARBA00010169"/>
    </source>
</evidence>
<dbReference type="RefSeq" id="WP_011823301.1">
    <property type="nucleotide sequence ID" value="NC_008819.1"/>
</dbReference>
<dbReference type="InterPro" id="IPR004323">
    <property type="entry name" value="Ion_tolerance_CutA"/>
</dbReference>
<dbReference type="PANTHER" id="PTHR23419:SF8">
    <property type="entry name" value="FI09726P"/>
    <property type="match status" value="1"/>
</dbReference>
<dbReference type="GO" id="GO:0005507">
    <property type="term" value="F:copper ion binding"/>
    <property type="evidence" value="ECO:0007669"/>
    <property type="project" value="TreeGrafter"/>
</dbReference>
<name>A2C0W4_PROM1</name>
<evidence type="ECO:0000313" key="2">
    <source>
        <dbReference type="EMBL" id="ABM75124.1"/>
    </source>
</evidence>
<gene>
    <name evidence="2" type="primary">cutA</name>
    <name evidence="2" type="ordered locus">NATL1_05621</name>
</gene>